<evidence type="ECO:0000313" key="2">
    <source>
        <dbReference type="Proteomes" id="UP000051260"/>
    </source>
</evidence>
<keyword evidence="2" id="KW-1185">Reference proteome</keyword>
<gene>
    <name evidence="1" type="ORF">RUE5091_04187</name>
</gene>
<protein>
    <recommendedName>
        <fullName evidence="3">Helix-turn-helix domain-containing protein</fullName>
    </recommendedName>
</protein>
<name>A0A0P1IJY6_9RHOB</name>
<evidence type="ECO:0008006" key="3">
    <source>
        <dbReference type="Google" id="ProtNLM"/>
    </source>
</evidence>
<dbReference type="Proteomes" id="UP000051260">
    <property type="component" value="Unassembled WGS sequence"/>
</dbReference>
<sequence length="84" mass="9621">MGATTNEISVTRQSLFAAMRGLHLKSWRSSIWSNSHLPTRCILDKLGILRTTFYRWFERYLPGGPEALRIIGNLREKSSDGTRP</sequence>
<proteinExistence type="predicted"/>
<dbReference type="EMBL" id="CYUD01000018">
    <property type="protein sequence ID" value="CUK17955.1"/>
    <property type="molecule type" value="Genomic_DNA"/>
</dbReference>
<organism evidence="1 2">
    <name type="scientific">Ruegeria denitrificans</name>
    <dbReference type="NCBI Taxonomy" id="1715692"/>
    <lineage>
        <taxon>Bacteria</taxon>
        <taxon>Pseudomonadati</taxon>
        <taxon>Pseudomonadota</taxon>
        <taxon>Alphaproteobacteria</taxon>
        <taxon>Rhodobacterales</taxon>
        <taxon>Roseobacteraceae</taxon>
        <taxon>Ruegeria</taxon>
    </lineage>
</organism>
<accession>A0A0P1IJY6</accession>
<reference evidence="2" key="1">
    <citation type="submission" date="2015-09" db="EMBL/GenBank/DDBJ databases">
        <authorList>
            <person name="Rodrigo-Torres L."/>
            <person name="Arahal D.R."/>
        </authorList>
    </citation>
    <scope>NUCLEOTIDE SEQUENCE [LARGE SCALE GENOMIC DNA]</scope>
    <source>
        <strain evidence="2">CECT 5091</strain>
    </source>
</reference>
<evidence type="ECO:0000313" key="1">
    <source>
        <dbReference type="EMBL" id="CUK17955.1"/>
    </source>
</evidence>
<dbReference type="AlphaFoldDB" id="A0A0P1IJY6"/>